<accession>A0A261FF87</accession>
<evidence type="ECO:0000313" key="1">
    <source>
        <dbReference type="EMBL" id="OZG57841.1"/>
    </source>
</evidence>
<gene>
    <name evidence="1" type="ORF">BTIS_1082</name>
</gene>
<comment type="caution">
    <text evidence="1">The sequence shown here is derived from an EMBL/GenBank/DDBJ whole genome shotgun (WGS) entry which is preliminary data.</text>
</comment>
<protein>
    <submittedName>
        <fullName evidence="1">Uncharacterized protein</fullName>
    </submittedName>
</protein>
<proteinExistence type="predicted"/>
<sequence length="75" mass="8154">MSTPTAKIITRRQLTDALQNQLDNLDLTIVPNQWTDDTYTSEDVKALADAVYEGTGIETDVTTLVETGDIPGEAV</sequence>
<dbReference type="Proteomes" id="UP000216444">
    <property type="component" value="Unassembled WGS sequence"/>
</dbReference>
<dbReference type="AlphaFoldDB" id="A0A261FF87"/>
<name>A0A261FF87_9BIFI</name>
<dbReference type="EMBL" id="MWWV01000006">
    <property type="protein sequence ID" value="OZG57841.1"/>
    <property type="molecule type" value="Genomic_DNA"/>
</dbReference>
<dbReference type="RefSeq" id="WP_094663435.1">
    <property type="nucleotide sequence ID" value="NZ_MWWV01000006.1"/>
</dbReference>
<reference evidence="1 2" key="1">
    <citation type="journal article" date="2017" name="BMC Genomics">
        <title>Comparative genomic and phylogenomic analyses of the Bifidobacteriaceae family.</title>
        <authorList>
            <person name="Lugli G.A."/>
            <person name="Milani C."/>
            <person name="Turroni F."/>
            <person name="Duranti S."/>
            <person name="Mancabelli L."/>
            <person name="Mangifesta M."/>
            <person name="Ferrario C."/>
            <person name="Modesto M."/>
            <person name="Mattarelli P."/>
            <person name="Jiri K."/>
            <person name="van Sinderen D."/>
            <person name="Ventura M."/>
        </authorList>
    </citation>
    <scope>NUCLEOTIDE SEQUENCE [LARGE SCALE GENOMIC DNA]</scope>
    <source>
        <strain evidence="1 2">DSM 100201</strain>
    </source>
</reference>
<evidence type="ECO:0000313" key="2">
    <source>
        <dbReference type="Proteomes" id="UP000216444"/>
    </source>
</evidence>
<keyword evidence="2" id="KW-1185">Reference proteome</keyword>
<organism evidence="1 2">
    <name type="scientific">Bifidobacterium tissieri</name>
    <dbReference type="NCBI Taxonomy" id="1630162"/>
    <lineage>
        <taxon>Bacteria</taxon>
        <taxon>Bacillati</taxon>
        <taxon>Actinomycetota</taxon>
        <taxon>Actinomycetes</taxon>
        <taxon>Bifidobacteriales</taxon>
        <taxon>Bifidobacteriaceae</taxon>
        <taxon>Bifidobacterium</taxon>
    </lineage>
</organism>